<dbReference type="PROSITE" id="PS50006">
    <property type="entry name" value="FHA_DOMAIN"/>
    <property type="match status" value="1"/>
</dbReference>
<gene>
    <name evidence="3" type="primary">tagH</name>
    <name evidence="3" type="ORF">OQ497_04485</name>
</gene>
<dbReference type="InterPro" id="IPR017735">
    <property type="entry name" value="T6SS_FHA"/>
</dbReference>
<dbReference type="CDD" id="cd00060">
    <property type="entry name" value="FHA"/>
    <property type="match status" value="1"/>
</dbReference>
<dbReference type="PANTHER" id="PTHR23308">
    <property type="entry name" value="NUCLEAR INHIBITOR OF PROTEIN PHOSPHATASE-1"/>
    <property type="match status" value="1"/>
</dbReference>
<dbReference type="Pfam" id="PF00498">
    <property type="entry name" value="FHA"/>
    <property type="match status" value="1"/>
</dbReference>
<evidence type="ECO:0000313" key="4">
    <source>
        <dbReference type="Proteomes" id="UP001301152"/>
    </source>
</evidence>
<evidence type="ECO:0000313" key="3">
    <source>
        <dbReference type="EMBL" id="MCX2563221.1"/>
    </source>
</evidence>
<name>A0ABT3QD50_9PROT</name>
<accession>A0ABT3QD50</accession>
<dbReference type="RefSeq" id="WP_173558998.1">
    <property type="nucleotide sequence ID" value="NZ_WOSV01000001.1"/>
</dbReference>
<evidence type="ECO:0000259" key="2">
    <source>
        <dbReference type="PROSITE" id="PS50006"/>
    </source>
</evidence>
<sequence>MTALTLKVISAPEGISSKDQIIKDEKFIIGRDPGCNWCLADTNRVLSKKHCVIERHGEGWCLSDTSTNGTFVNQDTMPLKKKKHDLQDGDIIEFASYKIKAIISGPDNITIKNENYPSLSENTHNNSFTGNEFSSSLANLTDDFSAFPPNENLLISKDSISINEIPYIDTTPSERENSPIHEAYKPPNVVNEIISDNWDEDPVDDKVISKKDDFSDSDVIKNHLSDEHDLTPSEAEQTSPSDQDIFYYPDTQTSVSASSVTEYEQAPAYEDIQAEYRASSVSDTFIHEEVSPHAEENIQAGIFTDSATPDSEQCDDSISGYNAFSLKAFLQGAGMEKIIDLSDLTPEIMNELGKSFRAMIHGLRQIMIARATIKGEFRIEQTMIQAAGNNPLKFSSDDDDALMAMIGIGRRSGMPPSQAITESLNDMSLHEFAVINAMQSAVLHMLTRMEPARFTEDAGDRFFDFLPANKAGRAFAFYADTHKNLTSALKDDFDSSFGKDFARSYEKALTSAEKSLKNTTHKAEKNIPSADGDAQ</sequence>
<dbReference type="NCBIfam" id="TIGR03354">
    <property type="entry name" value="VI_FHA"/>
    <property type="match status" value="1"/>
</dbReference>
<dbReference type="SMART" id="SM00240">
    <property type="entry name" value="FHA"/>
    <property type="match status" value="1"/>
</dbReference>
<feature type="region of interest" description="Disordered" evidence="1">
    <location>
        <begin position="514"/>
        <end position="535"/>
    </location>
</feature>
<dbReference type="InterPro" id="IPR000253">
    <property type="entry name" value="FHA_dom"/>
</dbReference>
<comment type="caution">
    <text evidence="3">The sequence shown here is derived from an EMBL/GenBank/DDBJ whole genome shotgun (WGS) entry which is preliminary data.</text>
</comment>
<dbReference type="Pfam" id="PF20232">
    <property type="entry name" value="T6SS_FHA_C"/>
    <property type="match status" value="1"/>
</dbReference>
<reference evidence="3 4" key="1">
    <citation type="submission" date="2022-11" db="EMBL/GenBank/DDBJ databases">
        <title>Genome sequencing of Acetobacter type strain.</title>
        <authorList>
            <person name="Heo J."/>
            <person name="Lee D."/>
            <person name="Han B.-H."/>
            <person name="Hong S.-B."/>
            <person name="Kwon S.-W."/>
        </authorList>
    </citation>
    <scope>NUCLEOTIDE SEQUENCE [LARGE SCALE GENOMIC DNA]</scope>
    <source>
        <strain evidence="3 4">KACC 21253</strain>
    </source>
</reference>
<evidence type="ECO:0000256" key="1">
    <source>
        <dbReference type="SAM" id="MobiDB-lite"/>
    </source>
</evidence>
<organism evidence="3 4">
    <name type="scientific">Acetobacter thailandicus</name>
    <dbReference type="NCBI Taxonomy" id="1502842"/>
    <lineage>
        <taxon>Bacteria</taxon>
        <taxon>Pseudomonadati</taxon>
        <taxon>Pseudomonadota</taxon>
        <taxon>Alphaproteobacteria</taxon>
        <taxon>Acetobacterales</taxon>
        <taxon>Acetobacteraceae</taxon>
        <taxon>Acetobacter</taxon>
    </lineage>
</organism>
<dbReference type="SUPFAM" id="SSF49879">
    <property type="entry name" value="SMAD/FHA domain"/>
    <property type="match status" value="1"/>
</dbReference>
<dbReference type="InterPro" id="IPR050923">
    <property type="entry name" value="Cell_Proc_Reg/RNA_Proc"/>
</dbReference>
<dbReference type="Proteomes" id="UP001301152">
    <property type="component" value="Unassembled WGS sequence"/>
</dbReference>
<dbReference type="InterPro" id="IPR046883">
    <property type="entry name" value="T6SS_FHA_C"/>
</dbReference>
<feature type="region of interest" description="Disordered" evidence="1">
    <location>
        <begin position="224"/>
        <end position="247"/>
    </location>
</feature>
<feature type="domain" description="FHA" evidence="2">
    <location>
        <begin position="27"/>
        <end position="77"/>
    </location>
</feature>
<dbReference type="EMBL" id="JAPIUZ010000001">
    <property type="protein sequence ID" value="MCX2563221.1"/>
    <property type="molecule type" value="Genomic_DNA"/>
</dbReference>
<keyword evidence="4" id="KW-1185">Reference proteome</keyword>
<dbReference type="Gene3D" id="2.60.200.20">
    <property type="match status" value="1"/>
</dbReference>
<dbReference type="InterPro" id="IPR008984">
    <property type="entry name" value="SMAD_FHA_dom_sf"/>
</dbReference>
<proteinExistence type="predicted"/>
<protein>
    <submittedName>
        <fullName evidence="3">Type VI secretion system-associated FHA domain protein TagH</fullName>
    </submittedName>
</protein>